<organism evidence="1 2">
    <name type="scientific">Paraclostridium bifermentans ATCC 638 = DSM 14991</name>
    <dbReference type="NCBI Taxonomy" id="1233171"/>
    <lineage>
        <taxon>Bacteria</taxon>
        <taxon>Bacillati</taxon>
        <taxon>Bacillota</taxon>
        <taxon>Clostridia</taxon>
        <taxon>Peptostreptococcales</taxon>
        <taxon>Peptostreptococcaceae</taxon>
        <taxon>Paraclostridium</taxon>
    </lineage>
</organism>
<gene>
    <name evidence="1" type="ORF">C672_3515</name>
</gene>
<reference evidence="1 2" key="1">
    <citation type="submission" date="2013-06" db="EMBL/GenBank/DDBJ databases">
        <authorList>
            <person name="Walk S."/>
            <person name="Aronoff D."/>
            <person name="Young V.Y."/>
            <person name="Marsh J."/>
            <person name="Harrison L."/>
            <person name="Daugherty S.C."/>
            <person name="Shefchek K.A."/>
            <person name="Hine E.E."/>
            <person name="Tallon L.J."/>
            <person name="Sadzewicz L.K."/>
            <person name="Rasko D.A."/>
        </authorList>
    </citation>
    <scope>NUCLEOTIDE SEQUENCE [LARGE SCALE GENOMIC DNA]</scope>
    <source>
        <strain evidence="1 2">ATCC 638</strain>
    </source>
</reference>
<dbReference type="Proteomes" id="UP000015688">
    <property type="component" value="Unassembled WGS sequence"/>
</dbReference>
<proteinExistence type="predicted"/>
<name>T4VFR5_PARBF</name>
<dbReference type="AlphaFoldDB" id="T4VFR5"/>
<dbReference type="RefSeq" id="WP_021434429.1">
    <property type="nucleotide sequence ID" value="NZ_AVNC01000022.1"/>
</dbReference>
<evidence type="ECO:0000313" key="2">
    <source>
        <dbReference type="Proteomes" id="UP000015688"/>
    </source>
</evidence>
<protein>
    <submittedName>
        <fullName evidence="1">Uncharacterized protein</fullName>
    </submittedName>
</protein>
<sequence>MKKIINNTSIWIEGTWCEVIDENGNFLYYGNIEEGMTHEEIYKQIID</sequence>
<dbReference type="PATRIC" id="fig|1233171.3.peg.3383"/>
<dbReference type="EMBL" id="AVNC01000022">
    <property type="protein sequence ID" value="EQK39960.1"/>
    <property type="molecule type" value="Genomic_DNA"/>
</dbReference>
<comment type="caution">
    <text evidence="1">The sequence shown here is derived from an EMBL/GenBank/DDBJ whole genome shotgun (WGS) entry which is preliminary data.</text>
</comment>
<dbReference type="GeneID" id="67474444"/>
<evidence type="ECO:0000313" key="1">
    <source>
        <dbReference type="EMBL" id="EQK39960.1"/>
    </source>
</evidence>
<accession>T4VFR5</accession>